<proteinExistence type="predicted"/>
<dbReference type="Proteomes" id="UP000595053">
    <property type="component" value="Chromosome"/>
</dbReference>
<dbReference type="AlphaFoldDB" id="A0A7M1QW45"/>
<protein>
    <submittedName>
        <fullName evidence="2">Uncharacterized protein</fullName>
    </submittedName>
</protein>
<evidence type="ECO:0000256" key="1">
    <source>
        <dbReference type="SAM" id="MobiDB-lite"/>
    </source>
</evidence>
<keyword evidence="3" id="KW-1185">Reference proteome</keyword>
<accession>A0A7M1QW45</accession>
<reference evidence="2 3" key="1">
    <citation type="submission" date="2020-10" db="EMBL/GenBank/DDBJ databases">
        <title>Trueperella pecoris sp. nov. isolated from bovine and porcine specimens.</title>
        <authorList>
            <person name="Schoenecker L."/>
            <person name="Schnydrig P."/>
            <person name="Brodard I."/>
            <person name="Thomann A."/>
            <person name="Hemphill A."/>
            <person name="Rodriguez-Campos S."/>
            <person name="Perreten V."/>
            <person name="Jores J."/>
            <person name="Kittl S."/>
        </authorList>
    </citation>
    <scope>NUCLEOTIDE SEQUENCE [LARGE SCALE GENOMIC DNA]</scope>
    <source>
        <strain evidence="2 3">15A0121</strain>
    </source>
</reference>
<organism evidence="2 3">
    <name type="scientific">Trueperella pecoris</name>
    <dbReference type="NCBI Taxonomy" id="2733571"/>
    <lineage>
        <taxon>Bacteria</taxon>
        <taxon>Bacillati</taxon>
        <taxon>Actinomycetota</taxon>
        <taxon>Actinomycetes</taxon>
        <taxon>Actinomycetales</taxon>
        <taxon>Actinomycetaceae</taxon>
        <taxon>Trueperella</taxon>
    </lineage>
</organism>
<accession>A0A8A5U4W5</accession>
<feature type="region of interest" description="Disordered" evidence="1">
    <location>
        <begin position="86"/>
        <end position="143"/>
    </location>
</feature>
<gene>
    <name evidence="2" type="ORF">INS88_09815</name>
</gene>
<dbReference type="RefSeq" id="WP_197551087.1">
    <property type="nucleotide sequence ID" value="NZ_CP063213.1"/>
</dbReference>
<dbReference type="EMBL" id="CP063213">
    <property type="protein sequence ID" value="QOR45535.1"/>
    <property type="molecule type" value="Genomic_DNA"/>
</dbReference>
<evidence type="ECO:0000313" key="2">
    <source>
        <dbReference type="EMBL" id="QOR45535.1"/>
    </source>
</evidence>
<name>A0A7M1QW45_9ACTO</name>
<sequence>MTNTRILAFCQDVPEADRLASYETIAAATHISLMGNSHPYLRRLGFPAHDTVVYSSPWLIVAFPGLPDATAIEGFFTGINQPEAAPPALTAVPASEEDDSSSTDSALTRVTTASIRARLKEKIASHHQARTAPTKASKERTLP</sequence>
<evidence type="ECO:0000313" key="3">
    <source>
        <dbReference type="Proteomes" id="UP000595053"/>
    </source>
</evidence>